<dbReference type="Pfam" id="PF03099">
    <property type="entry name" value="BPL_LplA_LipB"/>
    <property type="match status" value="1"/>
</dbReference>
<dbReference type="InterPro" id="IPR004143">
    <property type="entry name" value="BPL_LPL_catalytic"/>
</dbReference>
<dbReference type="GO" id="GO:0005737">
    <property type="term" value="C:cytoplasm"/>
    <property type="evidence" value="ECO:0007669"/>
    <property type="project" value="TreeGrafter"/>
</dbReference>
<evidence type="ECO:0000259" key="2">
    <source>
        <dbReference type="PROSITE" id="PS51733"/>
    </source>
</evidence>
<dbReference type="CDD" id="cd16442">
    <property type="entry name" value="BPL"/>
    <property type="match status" value="1"/>
</dbReference>
<dbReference type="PANTHER" id="PTHR12835">
    <property type="entry name" value="BIOTIN PROTEIN LIGASE"/>
    <property type="match status" value="1"/>
</dbReference>
<reference evidence="3" key="1">
    <citation type="submission" date="2020-05" db="EMBL/GenBank/DDBJ databases">
        <authorList>
            <person name="Chiriac C."/>
            <person name="Salcher M."/>
            <person name="Ghai R."/>
            <person name="Kavagutti S V."/>
        </authorList>
    </citation>
    <scope>NUCLEOTIDE SEQUENCE</scope>
</reference>
<dbReference type="GO" id="GO:0004077">
    <property type="term" value="F:biotin--[biotin carboxyl-carrier protein] ligase activity"/>
    <property type="evidence" value="ECO:0007669"/>
    <property type="project" value="InterPro"/>
</dbReference>
<dbReference type="Gene3D" id="2.30.30.100">
    <property type="match status" value="1"/>
</dbReference>
<dbReference type="PANTHER" id="PTHR12835:SF5">
    <property type="entry name" value="BIOTIN--PROTEIN LIGASE"/>
    <property type="match status" value="1"/>
</dbReference>
<keyword evidence="1" id="KW-0436">Ligase</keyword>
<sequence>MKRGRPALDPDLILSELAKTSSKWLDIKVFAQVESTNDLAISQLSNNPNESVFAITADEQLKGRGRLQREWHSPFGAGIALSVAVPTKVFSCEVSAIPLLVGIAANNCLKNLGAKAKLKWPNDLMIETDSAELKKIGGILVQRQGDHVVIGIGINTDLEVEELPTEAATSLSLLDIRTSRETLIAALLVEFEKVTKLGTEDWLPLYMNDSSTIGTQVSVARKSDSLVTGVAVAVMKSGELLLDTEDGQIEITSGDVLQVRPTLR</sequence>
<evidence type="ECO:0000313" key="3">
    <source>
        <dbReference type="EMBL" id="CAB4659168.1"/>
    </source>
</evidence>
<dbReference type="EMBL" id="CAEZWI010000134">
    <property type="protein sequence ID" value="CAB4659168.1"/>
    <property type="molecule type" value="Genomic_DNA"/>
</dbReference>
<accession>A0A6J6LD56</accession>
<dbReference type="PROSITE" id="PS51733">
    <property type="entry name" value="BPL_LPL_CATALYTIC"/>
    <property type="match status" value="1"/>
</dbReference>
<proteinExistence type="predicted"/>
<dbReference type="Gene3D" id="3.30.930.10">
    <property type="entry name" value="Bira Bifunctional Protein, Domain 2"/>
    <property type="match status" value="1"/>
</dbReference>
<evidence type="ECO:0000256" key="1">
    <source>
        <dbReference type="ARBA" id="ARBA00022598"/>
    </source>
</evidence>
<feature type="domain" description="BPL/LPL catalytic" evidence="2">
    <location>
        <begin position="15"/>
        <end position="199"/>
    </location>
</feature>
<dbReference type="InterPro" id="IPR004408">
    <property type="entry name" value="Biotin_CoA_COase_ligase"/>
</dbReference>
<dbReference type="AlphaFoldDB" id="A0A6J6LD56"/>
<protein>
    <submittedName>
        <fullName evidence="3">Unannotated protein</fullName>
    </submittedName>
</protein>
<dbReference type="InterPro" id="IPR003142">
    <property type="entry name" value="BPL_C"/>
</dbReference>
<dbReference type="SUPFAM" id="SSF55681">
    <property type="entry name" value="Class II aaRS and biotin synthetases"/>
    <property type="match status" value="1"/>
</dbReference>
<name>A0A6J6LD56_9ZZZZ</name>
<gene>
    <name evidence="3" type="ORF">UFOPK2237_00961</name>
</gene>
<dbReference type="Pfam" id="PF02237">
    <property type="entry name" value="BPL_C"/>
    <property type="match status" value="1"/>
</dbReference>
<organism evidence="3">
    <name type="scientific">freshwater metagenome</name>
    <dbReference type="NCBI Taxonomy" id="449393"/>
    <lineage>
        <taxon>unclassified sequences</taxon>
        <taxon>metagenomes</taxon>
        <taxon>ecological metagenomes</taxon>
    </lineage>
</organism>
<dbReference type="InterPro" id="IPR045864">
    <property type="entry name" value="aa-tRNA-synth_II/BPL/LPL"/>
</dbReference>
<dbReference type="NCBIfam" id="TIGR00121">
    <property type="entry name" value="birA_ligase"/>
    <property type="match status" value="1"/>
</dbReference>